<dbReference type="RefSeq" id="WP_266086057.1">
    <property type="nucleotide sequence ID" value="NZ_RKLV01000002.1"/>
</dbReference>
<evidence type="ECO:0000259" key="2">
    <source>
        <dbReference type="Pfam" id="PF12697"/>
    </source>
</evidence>
<dbReference type="PRINTS" id="PR00412">
    <property type="entry name" value="EPOXHYDRLASE"/>
</dbReference>
<proteinExistence type="predicted"/>
<gene>
    <name evidence="3" type="ORF">EGH25_02870</name>
</gene>
<keyword evidence="1 3" id="KW-0378">Hydrolase</keyword>
<dbReference type="EMBL" id="RKLV01000002">
    <property type="protein sequence ID" value="MCX2818295.1"/>
    <property type="molecule type" value="Genomic_DNA"/>
</dbReference>
<sequence>MEKTRIQTQTLEFEALRAGDGDRLALLLHGFPDDPRGFEPVMERLADAGYTAVAPYERGYGATDTPPLEPSNYSVTALGGDVIALLNTLDADDPLVIGHDWGAVALTAVCRLDPSLVGEAVVAAVPPDFVEALDDHPSQALRSWYMTFFQVPGLAEESLRANDFALIERLWSTWSPNWDYAERVEEVKETFRESETVEASLLYYRSFFDEILPKPVGSMRIRGIDVPTLLVAGRDDGCVTVSAFEDSTRCYDAHAELETVGGAGHFMHAEKPDVFADRVLEFVG</sequence>
<dbReference type="PANTHER" id="PTHR43329">
    <property type="entry name" value="EPOXIDE HYDROLASE"/>
    <property type="match status" value="1"/>
</dbReference>
<dbReference type="SUPFAM" id="SSF53474">
    <property type="entry name" value="alpha/beta-Hydrolases"/>
    <property type="match status" value="1"/>
</dbReference>
<dbReference type="InterPro" id="IPR000073">
    <property type="entry name" value="AB_hydrolase_1"/>
</dbReference>
<feature type="domain" description="AB hydrolase-1" evidence="2">
    <location>
        <begin position="26"/>
        <end position="277"/>
    </location>
</feature>
<accession>A0A9Q4C1P3</accession>
<evidence type="ECO:0000313" key="3">
    <source>
        <dbReference type="EMBL" id="MCX2818295.1"/>
    </source>
</evidence>
<dbReference type="Pfam" id="PF12697">
    <property type="entry name" value="Abhydrolase_6"/>
    <property type="match status" value="1"/>
</dbReference>
<evidence type="ECO:0000256" key="1">
    <source>
        <dbReference type="ARBA" id="ARBA00022801"/>
    </source>
</evidence>
<keyword evidence="4" id="KW-1185">Reference proteome</keyword>
<dbReference type="GO" id="GO:0016787">
    <property type="term" value="F:hydrolase activity"/>
    <property type="evidence" value="ECO:0007669"/>
    <property type="project" value="UniProtKB-KW"/>
</dbReference>
<evidence type="ECO:0000313" key="4">
    <source>
        <dbReference type="Proteomes" id="UP001149411"/>
    </source>
</evidence>
<dbReference type="Proteomes" id="UP001149411">
    <property type="component" value="Unassembled WGS sequence"/>
</dbReference>
<dbReference type="Gene3D" id="3.40.50.1820">
    <property type="entry name" value="alpha/beta hydrolase"/>
    <property type="match status" value="1"/>
</dbReference>
<comment type="caution">
    <text evidence="3">The sequence shown here is derived from an EMBL/GenBank/DDBJ whole genome shotgun (WGS) entry which is preliminary data.</text>
</comment>
<dbReference type="InterPro" id="IPR000639">
    <property type="entry name" value="Epox_hydrolase-like"/>
</dbReference>
<name>A0A9Q4C1P3_9EURY</name>
<protein>
    <submittedName>
        <fullName evidence="3">Alpha/beta hydrolase</fullName>
    </submittedName>
</protein>
<organism evidence="3 4">
    <name type="scientific">Halorutilus salinus</name>
    <dbReference type="NCBI Taxonomy" id="2487751"/>
    <lineage>
        <taxon>Archaea</taxon>
        <taxon>Methanobacteriati</taxon>
        <taxon>Methanobacteriota</taxon>
        <taxon>Stenosarchaea group</taxon>
        <taxon>Halobacteria</taxon>
        <taxon>Halorutilales</taxon>
        <taxon>Halorutilaceae</taxon>
        <taxon>Halorutilus</taxon>
    </lineage>
</organism>
<dbReference type="AlphaFoldDB" id="A0A9Q4C1P3"/>
<dbReference type="InterPro" id="IPR029058">
    <property type="entry name" value="AB_hydrolase_fold"/>
</dbReference>
<reference evidence="3" key="1">
    <citation type="submission" date="2022-09" db="EMBL/GenBank/DDBJ databases">
        <title>Haloadaptaus new haloarchaeum isolated from saline soil.</title>
        <authorList>
            <person name="Duran-Viseras A."/>
            <person name="Sanchez-Porro C."/>
            <person name="Ventosa A."/>
        </authorList>
    </citation>
    <scope>NUCLEOTIDE SEQUENCE</scope>
    <source>
        <strain evidence="3">F3-133</strain>
    </source>
</reference>